<accession>A0A6I4P0U6</accession>
<dbReference type="Proteomes" id="UP000438182">
    <property type="component" value="Unassembled WGS sequence"/>
</dbReference>
<dbReference type="PANTHER" id="PTHR34071">
    <property type="entry name" value="5-NITROIMIDAZOLE ANTIBIOTICS RESISTANCE PROTEIN, NIMA-FAMILY-RELATED PROTEIN-RELATED"/>
    <property type="match status" value="1"/>
</dbReference>
<gene>
    <name evidence="2" type="ORF">GB864_15650</name>
</gene>
<feature type="compositionally biased region" description="Polar residues" evidence="1">
    <location>
        <begin position="191"/>
        <end position="200"/>
    </location>
</feature>
<dbReference type="Pfam" id="PF12900">
    <property type="entry name" value="Pyridox_ox_2"/>
    <property type="match status" value="1"/>
</dbReference>
<protein>
    <submittedName>
        <fullName evidence="2">Pyridoxamine 5'-phosphate oxidase family protein</fullName>
    </submittedName>
</protein>
<proteinExistence type="predicted"/>
<dbReference type="Gene3D" id="2.30.110.10">
    <property type="entry name" value="Electron Transport, Fmn-binding Protein, Chain A"/>
    <property type="match status" value="1"/>
</dbReference>
<reference evidence="2 3" key="1">
    <citation type="submission" date="2019-12" db="EMBL/GenBank/DDBJ databases">
        <authorList>
            <person name="Kim Y.S."/>
        </authorList>
    </citation>
    <scope>NUCLEOTIDE SEQUENCE [LARGE SCALE GENOMIC DNA]</scope>
    <source>
        <strain evidence="2 3">MMS17-SY077</strain>
    </source>
</reference>
<dbReference type="PANTHER" id="PTHR34071:SF2">
    <property type="entry name" value="FLAVIN-NUCLEOTIDE-BINDING PROTEIN"/>
    <property type="match status" value="1"/>
</dbReference>
<evidence type="ECO:0000256" key="1">
    <source>
        <dbReference type="SAM" id="MobiDB-lite"/>
    </source>
</evidence>
<dbReference type="InterPro" id="IPR024747">
    <property type="entry name" value="Pyridox_Oxase-rel"/>
</dbReference>
<dbReference type="EMBL" id="WSTA01000092">
    <property type="protein sequence ID" value="MWB99981.1"/>
    <property type="molecule type" value="Genomic_DNA"/>
</dbReference>
<name>A0A6I4P0U6_9MICO</name>
<sequence length="214" mass="22422">MSVTTPVIRRLRERAVDDRAALYDLLDEQFVGHAATVADGDPVVVPLLIARDGDTLLLHGSTGAGFVQRARAGGTIAVSVAAVDGLVYARSLFDSSMNYRSAVIYGVPEIVGPDEAGAALDALSERLMPGRVAEVRPSTRKELAATGLLRLPLEHWALKVRAHGASEEEGDGEDRGVWAGVLPLGRSWGVPQTSPLTSAGTPVAPSVLARAAGR</sequence>
<evidence type="ECO:0000313" key="2">
    <source>
        <dbReference type="EMBL" id="MWB99981.1"/>
    </source>
</evidence>
<organism evidence="2 3">
    <name type="scientific">Agromyces seonyuensis</name>
    <dbReference type="NCBI Taxonomy" id="2662446"/>
    <lineage>
        <taxon>Bacteria</taxon>
        <taxon>Bacillati</taxon>
        <taxon>Actinomycetota</taxon>
        <taxon>Actinomycetes</taxon>
        <taxon>Micrococcales</taxon>
        <taxon>Microbacteriaceae</taxon>
        <taxon>Agromyces</taxon>
    </lineage>
</organism>
<comment type="caution">
    <text evidence="2">The sequence shown here is derived from an EMBL/GenBank/DDBJ whole genome shotgun (WGS) entry which is preliminary data.</text>
</comment>
<evidence type="ECO:0000313" key="3">
    <source>
        <dbReference type="Proteomes" id="UP000438182"/>
    </source>
</evidence>
<dbReference type="AlphaFoldDB" id="A0A6I4P0U6"/>
<dbReference type="RefSeq" id="WP_160426636.1">
    <property type="nucleotide sequence ID" value="NZ_WSTA01000092.1"/>
</dbReference>
<dbReference type="InterPro" id="IPR012349">
    <property type="entry name" value="Split_barrel_FMN-bd"/>
</dbReference>
<dbReference type="SUPFAM" id="SSF50475">
    <property type="entry name" value="FMN-binding split barrel"/>
    <property type="match status" value="1"/>
</dbReference>
<feature type="region of interest" description="Disordered" evidence="1">
    <location>
        <begin position="191"/>
        <end position="214"/>
    </location>
</feature>
<keyword evidence="3" id="KW-1185">Reference proteome</keyword>